<dbReference type="Gene3D" id="3.40.50.300">
    <property type="entry name" value="P-loop containing nucleotide triphosphate hydrolases"/>
    <property type="match status" value="2"/>
</dbReference>
<evidence type="ECO:0000256" key="9">
    <source>
        <dbReference type="ARBA" id="ARBA00023136"/>
    </source>
</evidence>
<keyword evidence="4 10" id="KW-0812">Transmembrane</keyword>
<dbReference type="Pfam" id="PF00005">
    <property type="entry name" value="ABC_tran"/>
    <property type="match status" value="2"/>
</dbReference>
<dbReference type="PROSITE" id="PS50893">
    <property type="entry name" value="ABC_TRANSPORTER_2"/>
    <property type="match status" value="2"/>
</dbReference>
<organism evidence="12">
    <name type="scientific">Papilio xuthus</name>
    <name type="common">Asian swallowtail butterfly</name>
    <dbReference type="NCBI Taxonomy" id="66420"/>
    <lineage>
        <taxon>Eukaryota</taxon>
        <taxon>Metazoa</taxon>
        <taxon>Ecdysozoa</taxon>
        <taxon>Arthropoda</taxon>
        <taxon>Hexapoda</taxon>
        <taxon>Insecta</taxon>
        <taxon>Pterygota</taxon>
        <taxon>Neoptera</taxon>
        <taxon>Endopterygota</taxon>
        <taxon>Lepidoptera</taxon>
        <taxon>Glossata</taxon>
        <taxon>Ditrysia</taxon>
        <taxon>Papilionoidea</taxon>
        <taxon>Papilionidae</taxon>
        <taxon>Papilioninae</taxon>
        <taxon>Papilio</taxon>
    </lineage>
</organism>
<dbReference type="PANTHER" id="PTHR19229:SF36">
    <property type="entry name" value="ATP-BINDING CASSETTE SUB-FAMILY A MEMBER 2"/>
    <property type="match status" value="1"/>
</dbReference>
<reference evidence="12" key="1">
    <citation type="submission" date="2025-08" db="UniProtKB">
        <authorList>
            <consortium name="RefSeq"/>
        </authorList>
    </citation>
    <scope>IDENTIFICATION</scope>
</reference>
<dbReference type="Pfam" id="PF12698">
    <property type="entry name" value="ABC2_membrane_3"/>
    <property type="match status" value="2"/>
</dbReference>
<evidence type="ECO:0000256" key="7">
    <source>
        <dbReference type="ARBA" id="ARBA00022840"/>
    </source>
</evidence>
<feature type="transmembrane region" description="Helical" evidence="10">
    <location>
        <begin position="28"/>
        <end position="48"/>
    </location>
</feature>
<dbReference type="InterPro" id="IPR003439">
    <property type="entry name" value="ABC_transporter-like_ATP-bd"/>
</dbReference>
<feature type="transmembrane region" description="Helical" evidence="10">
    <location>
        <begin position="1109"/>
        <end position="1131"/>
    </location>
</feature>
<dbReference type="InterPro" id="IPR003593">
    <property type="entry name" value="AAA+_ATPase"/>
</dbReference>
<dbReference type="GO" id="GO:0005319">
    <property type="term" value="F:lipid transporter activity"/>
    <property type="evidence" value="ECO:0007669"/>
    <property type="project" value="TreeGrafter"/>
</dbReference>
<dbReference type="PANTHER" id="PTHR19229">
    <property type="entry name" value="ATP-BINDING CASSETTE TRANSPORTER SUBFAMILY A ABCA"/>
    <property type="match status" value="1"/>
</dbReference>
<evidence type="ECO:0000256" key="5">
    <source>
        <dbReference type="ARBA" id="ARBA00022737"/>
    </source>
</evidence>
<feature type="transmembrane region" description="Helical" evidence="10">
    <location>
        <begin position="315"/>
        <end position="340"/>
    </location>
</feature>
<evidence type="ECO:0000256" key="6">
    <source>
        <dbReference type="ARBA" id="ARBA00022741"/>
    </source>
</evidence>
<dbReference type="RefSeq" id="XP_013163020.1">
    <property type="nucleotide sequence ID" value="XM_013307566.1"/>
</dbReference>
<dbReference type="InterPro" id="IPR013525">
    <property type="entry name" value="ABC2_TM"/>
</dbReference>
<dbReference type="InterPro" id="IPR027417">
    <property type="entry name" value="P-loop_NTPase"/>
</dbReference>
<dbReference type="InterPro" id="IPR017871">
    <property type="entry name" value="ABC_transporter-like_CS"/>
</dbReference>
<feature type="transmembrane region" description="Helical" evidence="10">
    <location>
        <begin position="1024"/>
        <end position="1048"/>
    </location>
</feature>
<feature type="transmembrane region" description="Helical" evidence="10">
    <location>
        <begin position="280"/>
        <end position="303"/>
    </location>
</feature>
<proteinExistence type="inferred from homology"/>
<dbReference type="Proteomes" id="UP000694872">
    <property type="component" value="Unplaced"/>
</dbReference>
<keyword evidence="3" id="KW-0813">Transport</keyword>
<evidence type="ECO:0000256" key="2">
    <source>
        <dbReference type="ARBA" id="ARBA00008869"/>
    </source>
</evidence>
<evidence type="ECO:0000256" key="4">
    <source>
        <dbReference type="ARBA" id="ARBA00022692"/>
    </source>
</evidence>
<feature type="transmembrane region" description="Helical" evidence="10">
    <location>
        <begin position="861"/>
        <end position="883"/>
    </location>
</feature>
<feature type="transmembrane region" description="Helical" evidence="10">
    <location>
        <begin position="1173"/>
        <end position="1194"/>
    </location>
</feature>
<feature type="domain" description="ABC transporter" evidence="11">
    <location>
        <begin position="1320"/>
        <end position="1564"/>
    </location>
</feature>
<dbReference type="GO" id="GO:0016887">
    <property type="term" value="F:ATP hydrolysis activity"/>
    <property type="evidence" value="ECO:0007669"/>
    <property type="project" value="InterPro"/>
</dbReference>
<feature type="transmembrane region" description="Helical" evidence="10">
    <location>
        <begin position="347"/>
        <end position="365"/>
    </location>
</feature>
<dbReference type="GeneID" id="106114380"/>
<keyword evidence="8 10" id="KW-1133">Transmembrane helix</keyword>
<sequence>MKLVGDRKMKGIIKVLMLKHLVVRMRRFISTAVELISPAVFFILLYVFKDNINQPVNTYAQNSINVYKPEPVALANITGPWLVLYTPDTELTGHLMDKVAGKLGLPRLKRFPIGMSGRGYYPIQDETELNDYLNTINSYQALVVFQNMTGEWPQLLNYTIRMKNDFMTHIYIPLDGGMEPHKAFGVIYETFMRLQWAIDTSYLQLKGIDVKQNVTLQEFPYVKTNRNMNTVIGVLVEALIVLCWLSLLLVFVFLMARLLDERTSGIEELVKMAGVSSNMLALSHFLNVVPVGVVYCVVDAALLTASSNPVLISSTGLICMMLALHFISVIAMAFACSYLVKNNQYAVTLSMFAYTALWIPARVVSGRRPPRALLPLTALLPHQPMQLFWEELAALEKYGHGLTFSNMAQTHGEHSISALLCLVFLVLQTMLFATLAWYLALVNPGPYGQALPWNFMFKRSFWSEHKVSPGVAAGEGVVETEELSTTLTADPLYFEQVPKDLEPGIRIDNVTKVFGKNVVLSNVSLDIYKGEITVLLGHNGAGKTTLMNIITGMFSASSGKVYVEGLDTATQQDEVRKTLGLCPQHNLFFPDLTVLEHIMFFTMLKGYSYQEAKAECKQLLEKLGLYEKAGSRSAQLSGGMRRRLQLGCALAGGARVLVLDEPTSGLDVETRRELWDLLLSLRGSRTVLLTTHFMEEADALGDRVAALHLGRLRCHATTMHLKRALGTGYRLSFTTIGIPKEAAITSTVQSVVGDASMREQSLNSVTYNLPAKDTSRFPQLFAELESKRSELAIDSIGVGISTLEEVFLKLCSDVETTFTEDTVDTAALDATQVKVRGAALLLRQLQVLLKRQFKYMMSKKLSILVLQIIMPILTLIIFTYVTVEVEPEAASDSSTRLHLAMYDLPEPRLLYHINTSAPTALRTLTDRYSDVRFEPTSDVVHSLVEYGKEDIMEYNKYIAGIEINDTDAVVLYTTRIRHAAPIALNLLTNMLSGVPAQAEVVTYNQPLLGKASPASQVLVQPKSLIMSVMWATVVVFVVLATNINYVSLPCKERESGARHLHVLAGCAPALHWASTLVAHAALCTLSLLLPAIAVAALFDTDNTLTQPDFLGALFVVLMLGSLAFFAFMYLVSFYFGERGSSTLLVACIIIFGFLTTSMKKASDFFKEKQDMDFSYYLLVICGWVAPPHTFTVAAMKAVNVARLNAYCVLNKHRCPALYVMEDGFDGVTCCQLNRNPRCYFCIDEFSPAESMIIMFCQFIGYMTLVILTQEGVFNRVADRVFNKRYRAHSTHAPADDLVRAEATYVNKAIALPPDQIQEAMLVDDLHKNYVQLIRKSTNAVKGISFSVKKGECFGLLGVNGAGKSTTFKMLTGEECPTRGTVFANGHHLDKNRTKYLRSLGYCPQFFGLDEFQSGYDNLALVLTLRGLAANDVKAEADNWIEIVGLEQYGSRLVSCYSGGMSRRLGAAAALCGGGGSGAGGGASRVTLLDEPTAGVDVAARRRVWAAIRHSLAQRRATLVTSHSMDEMEALCSRIAIMNHGRIRALGSAAALRAAHAAGHAVQLKLRSSTDVTDGGVSELQRLKSELHQKFNCELKDEHKTMLHYHINDTMRYSELFNELEAIKTANAIVEDYSVSETTLEEVFLAFAKETEDQEVRATPV</sequence>
<dbReference type="InterPro" id="IPR056264">
    <property type="entry name" value="R2_ABCA1-4-like"/>
</dbReference>
<evidence type="ECO:0000256" key="8">
    <source>
        <dbReference type="ARBA" id="ARBA00022989"/>
    </source>
</evidence>
<feature type="transmembrane region" description="Helical" evidence="10">
    <location>
        <begin position="231"/>
        <end position="259"/>
    </location>
</feature>
<name>A0AAJ7E524_PAPXU</name>
<comment type="similarity">
    <text evidence="2">Belongs to the ABC transporter superfamily. ABCA family.</text>
</comment>
<dbReference type="GO" id="GO:0016020">
    <property type="term" value="C:membrane"/>
    <property type="evidence" value="ECO:0007669"/>
    <property type="project" value="UniProtKB-SubCell"/>
</dbReference>
<feature type="transmembrane region" description="Helical" evidence="10">
    <location>
        <begin position="1143"/>
        <end position="1161"/>
    </location>
</feature>
<dbReference type="Pfam" id="PF23321">
    <property type="entry name" value="R1_ABCA1"/>
    <property type="match status" value="1"/>
</dbReference>
<dbReference type="PROSITE" id="PS00211">
    <property type="entry name" value="ABC_TRANSPORTER_1"/>
    <property type="match status" value="1"/>
</dbReference>
<dbReference type="KEGG" id="pxu:106114380"/>
<protein>
    <submittedName>
        <fullName evidence="12">ATP-binding cassette sub-family A member 2-like</fullName>
    </submittedName>
</protein>
<dbReference type="GO" id="GO:0005524">
    <property type="term" value="F:ATP binding"/>
    <property type="evidence" value="ECO:0007669"/>
    <property type="project" value="UniProtKB-KW"/>
</dbReference>
<dbReference type="SUPFAM" id="SSF52540">
    <property type="entry name" value="P-loop containing nucleoside triphosphate hydrolases"/>
    <property type="match status" value="2"/>
</dbReference>
<dbReference type="GO" id="GO:0140359">
    <property type="term" value="F:ABC-type transporter activity"/>
    <property type="evidence" value="ECO:0007669"/>
    <property type="project" value="InterPro"/>
</dbReference>
<evidence type="ECO:0000256" key="10">
    <source>
        <dbReference type="SAM" id="Phobius"/>
    </source>
</evidence>
<accession>A0AAJ7E524</accession>
<dbReference type="CDD" id="cd03263">
    <property type="entry name" value="ABC_subfamily_A"/>
    <property type="match status" value="2"/>
</dbReference>
<dbReference type="InterPro" id="IPR026082">
    <property type="entry name" value="ABCA"/>
</dbReference>
<feature type="domain" description="ABC transporter" evidence="11">
    <location>
        <begin position="505"/>
        <end position="734"/>
    </location>
</feature>
<keyword evidence="5" id="KW-0677">Repeat</keyword>
<keyword evidence="9 10" id="KW-0472">Membrane</keyword>
<dbReference type="SMART" id="SM00382">
    <property type="entry name" value="AAA"/>
    <property type="match status" value="2"/>
</dbReference>
<evidence type="ECO:0000256" key="3">
    <source>
        <dbReference type="ARBA" id="ARBA00022448"/>
    </source>
</evidence>
<feature type="transmembrane region" description="Helical" evidence="10">
    <location>
        <begin position="1069"/>
        <end position="1097"/>
    </location>
</feature>
<keyword evidence="7" id="KW-0067">ATP-binding</keyword>
<evidence type="ECO:0000313" key="12">
    <source>
        <dbReference type="RefSeq" id="XP_013163020.1"/>
    </source>
</evidence>
<keyword evidence="6" id="KW-0547">Nucleotide-binding</keyword>
<dbReference type="FunFam" id="3.40.50.300:FF:002275">
    <property type="entry name" value="ATP-binding cassette, subfamily A (ABC1), member 16"/>
    <property type="match status" value="1"/>
</dbReference>
<evidence type="ECO:0000259" key="11">
    <source>
        <dbReference type="PROSITE" id="PS50893"/>
    </source>
</evidence>
<gene>
    <name evidence="12" type="primary">LOC106114380</name>
</gene>
<evidence type="ECO:0000256" key="1">
    <source>
        <dbReference type="ARBA" id="ARBA00004141"/>
    </source>
</evidence>
<comment type="subcellular location">
    <subcellularLocation>
        <location evidence="1">Membrane</location>
        <topology evidence="1">Multi-pass membrane protein</topology>
    </subcellularLocation>
</comment>
<feature type="transmembrane region" description="Helical" evidence="10">
    <location>
        <begin position="416"/>
        <end position="441"/>
    </location>
</feature>